<dbReference type="STRING" id="139723.A0A182LWX4"/>
<dbReference type="GO" id="GO:0043005">
    <property type="term" value="C:neuron projection"/>
    <property type="evidence" value="ECO:0007669"/>
    <property type="project" value="TreeGrafter"/>
</dbReference>
<keyword evidence="3" id="KW-0393">Immunoglobulin domain</keyword>
<evidence type="ECO:0000313" key="6">
    <source>
        <dbReference type="Proteomes" id="UP000075883"/>
    </source>
</evidence>
<dbReference type="Pfam" id="PF13927">
    <property type="entry name" value="Ig_3"/>
    <property type="match status" value="1"/>
</dbReference>
<reference evidence="6" key="1">
    <citation type="submission" date="2013-09" db="EMBL/GenBank/DDBJ databases">
        <title>The Genome Sequence of Anopheles culicifacies species A.</title>
        <authorList>
            <consortium name="The Broad Institute Genomics Platform"/>
            <person name="Neafsey D.E."/>
            <person name="Besansky N."/>
            <person name="Howell P."/>
            <person name="Walton C."/>
            <person name="Young S.K."/>
            <person name="Zeng Q."/>
            <person name="Gargeya S."/>
            <person name="Fitzgerald M."/>
            <person name="Haas B."/>
            <person name="Abouelleil A."/>
            <person name="Allen A.W."/>
            <person name="Alvarado L."/>
            <person name="Arachchi H.M."/>
            <person name="Berlin A.M."/>
            <person name="Chapman S.B."/>
            <person name="Gainer-Dewar J."/>
            <person name="Goldberg J."/>
            <person name="Griggs A."/>
            <person name="Gujja S."/>
            <person name="Hansen M."/>
            <person name="Howarth C."/>
            <person name="Imamovic A."/>
            <person name="Ireland A."/>
            <person name="Larimer J."/>
            <person name="McCowan C."/>
            <person name="Murphy C."/>
            <person name="Pearson M."/>
            <person name="Poon T.W."/>
            <person name="Priest M."/>
            <person name="Roberts A."/>
            <person name="Saif S."/>
            <person name="Shea T."/>
            <person name="Sisk P."/>
            <person name="Sykes S."/>
            <person name="Wortman J."/>
            <person name="Nusbaum C."/>
            <person name="Birren B."/>
        </authorList>
    </citation>
    <scope>NUCLEOTIDE SEQUENCE [LARGE SCALE GENOMIC DNA]</scope>
    <source>
        <strain evidence="6">A-37</strain>
    </source>
</reference>
<dbReference type="Gene3D" id="2.60.40.10">
    <property type="entry name" value="Immunoglobulins"/>
    <property type="match status" value="1"/>
</dbReference>
<reference evidence="5" key="2">
    <citation type="submission" date="2020-05" db="UniProtKB">
        <authorList>
            <consortium name="EnsemblMetazoa"/>
        </authorList>
    </citation>
    <scope>IDENTIFICATION</scope>
    <source>
        <strain evidence="5">A-37</strain>
    </source>
</reference>
<dbReference type="AlphaFoldDB" id="A0A182LWX4"/>
<name>A0A182LWX4_9DIPT</name>
<evidence type="ECO:0000313" key="5">
    <source>
        <dbReference type="EnsemblMetazoa" id="ACUA003918-PA"/>
    </source>
</evidence>
<protein>
    <recommendedName>
        <fullName evidence="4">Ig-like domain-containing protein</fullName>
    </recommendedName>
</protein>
<dbReference type="InterPro" id="IPR007110">
    <property type="entry name" value="Ig-like_dom"/>
</dbReference>
<dbReference type="SUPFAM" id="SSF48726">
    <property type="entry name" value="Immunoglobulin"/>
    <property type="match status" value="1"/>
</dbReference>
<evidence type="ECO:0000256" key="2">
    <source>
        <dbReference type="ARBA" id="ARBA00023157"/>
    </source>
</evidence>
<dbReference type="InterPro" id="IPR051170">
    <property type="entry name" value="Neural/epithelial_adhesion"/>
</dbReference>
<dbReference type="PANTHER" id="PTHR12231:SF255">
    <property type="entry name" value="DPR-INTERACTING PROTEIN ALPHA, ISOFORM A"/>
    <property type="match status" value="1"/>
</dbReference>
<dbReference type="Proteomes" id="UP000075883">
    <property type="component" value="Unassembled WGS sequence"/>
</dbReference>
<dbReference type="InterPro" id="IPR036179">
    <property type="entry name" value="Ig-like_dom_sf"/>
</dbReference>
<organism evidence="5 6">
    <name type="scientific">Anopheles culicifacies</name>
    <dbReference type="NCBI Taxonomy" id="139723"/>
    <lineage>
        <taxon>Eukaryota</taxon>
        <taxon>Metazoa</taxon>
        <taxon>Ecdysozoa</taxon>
        <taxon>Arthropoda</taxon>
        <taxon>Hexapoda</taxon>
        <taxon>Insecta</taxon>
        <taxon>Pterygota</taxon>
        <taxon>Neoptera</taxon>
        <taxon>Endopterygota</taxon>
        <taxon>Diptera</taxon>
        <taxon>Nematocera</taxon>
        <taxon>Culicoidea</taxon>
        <taxon>Culicidae</taxon>
        <taxon>Anophelinae</taxon>
        <taxon>Anopheles</taxon>
        <taxon>culicifacies species complex</taxon>
    </lineage>
</organism>
<feature type="domain" description="Ig-like" evidence="4">
    <location>
        <begin position="44"/>
        <end position="107"/>
    </location>
</feature>
<proteinExistence type="predicted"/>
<keyword evidence="6" id="KW-1185">Reference proteome</keyword>
<sequence length="107" mass="12128">MQLKFYIGTTLLTAILLHVNAYFYLFPKNVHVHQIGYLDVVIPPDFISEDTSSDVIVPEGSSVKLTCRAKGYPEPIVTWRREDGTDIILKDASGSKQLGKCLWFRKL</sequence>
<evidence type="ECO:0000259" key="4">
    <source>
        <dbReference type="PROSITE" id="PS50835"/>
    </source>
</evidence>
<dbReference type="InterPro" id="IPR013783">
    <property type="entry name" value="Ig-like_fold"/>
</dbReference>
<keyword evidence="2" id="KW-1015">Disulfide bond</keyword>
<dbReference type="VEuPathDB" id="VectorBase:ACUA003918"/>
<dbReference type="PANTHER" id="PTHR12231">
    <property type="entry name" value="CTX-RELATED TYPE I TRANSMEMBRANE PROTEIN"/>
    <property type="match status" value="1"/>
</dbReference>
<dbReference type="EMBL" id="AXCM01005175">
    <property type="status" value="NOT_ANNOTATED_CDS"/>
    <property type="molecule type" value="Genomic_DNA"/>
</dbReference>
<dbReference type="PROSITE" id="PS50835">
    <property type="entry name" value="IG_LIKE"/>
    <property type="match status" value="1"/>
</dbReference>
<accession>A0A182LWX4</accession>
<evidence type="ECO:0000256" key="3">
    <source>
        <dbReference type="ARBA" id="ARBA00023319"/>
    </source>
</evidence>
<dbReference type="EnsemblMetazoa" id="ACUA003918-RA">
    <property type="protein sequence ID" value="ACUA003918-PA"/>
    <property type="gene ID" value="ACUA003918"/>
</dbReference>
<evidence type="ECO:0000256" key="1">
    <source>
        <dbReference type="ARBA" id="ARBA00022737"/>
    </source>
</evidence>
<keyword evidence="1" id="KW-0677">Repeat</keyword>